<dbReference type="PANTHER" id="PTHR11895">
    <property type="entry name" value="TRANSAMIDASE"/>
    <property type="match status" value="1"/>
</dbReference>
<feature type="compositionally biased region" description="Basic residues" evidence="1">
    <location>
        <begin position="223"/>
        <end position="232"/>
    </location>
</feature>
<reference evidence="3" key="1">
    <citation type="submission" date="2023-03" db="EMBL/GenBank/DDBJ databases">
        <authorList>
            <person name="Steffen K."/>
            <person name="Cardenas P."/>
        </authorList>
    </citation>
    <scope>NUCLEOTIDE SEQUENCE</scope>
</reference>
<evidence type="ECO:0000259" key="2">
    <source>
        <dbReference type="Pfam" id="PF01425"/>
    </source>
</evidence>
<organism evidence="3 4">
    <name type="scientific">Geodia barretti</name>
    <name type="common">Barrett's horny sponge</name>
    <dbReference type="NCBI Taxonomy" id="519541"/>
    <lineage>
        <taxon>Eukaryota</taxon>
        <taxon>Metazoa</taxon>
        <taxon>Porifera</taxon>
        <taxon>Demospongiae</taxon>
        <taxon>Heteroscleromorpha</taxon>
        <taxon>Tetractinellida</taxon>
        <taxon>Astrophorina</taxon>
        <taxon>Geodiidae</taxon>
        <taxon>Geodia</taxon>
    </lineage>
</organism>
<gene>
    <name evidence="3" type="ORF">GBAR_LOCUS8777</name>
</gene>
<comment type="caution">
    <text evidence="3">The sequence shown here is derived from an EMBL/GenBank/DDBJ whole genome shotgun (WGS) entry which is preliminary data.</text>
</comment>
<keyword evidence="4" id="KW-1185">Reference proteome</keyword>
<dbReference type="AlphaFoldDB" id="A0AA35RPD9"/>
<dbReference type="EMBL" id="CASHTH010001313">
    <property type="protein sequence ID" value="CAI8013941.1"/>
    <property type="molecule type" value="Genomic_DNA"/>
</dbReference>
<name>A0AA35RPD9_GEOBA</name>
<feature type="compositionally biased region" description="Low complexity" evidence="1">
    <location>
        <begin position="238"/>
        <end position="251"/>
    </location>
</feature>
<dbReference type="InterPro" id="IPR036928">
    <property type="entry name" value="AS_sf"/>
</dbReference>
<protein>
    <submittedName>
        <fullName evidence="3">Amidase</fullName>
    </submittedName>
</protein>
<accession>A0AA35RPD9</accession>
<evidence type="ECO:0000313" key="3">
    <source>
        <dbReference type="EMBL" id="CAI8013941.1"/>
    </source>
</evidence>
<dbReference type="SUPFAM" id="SSF75304">
    <property type="entry name" value="Amidase signature (AS) enzymes"/>
    <property type="match status" value="1"/>
</dbReference>
<evidence type="ECO:0000313" key="4">
    <source>
        <dbReference type="Proteomes" id="UP001174909"/>
    </source>
</evidence>
<dbReference type="PANTHER" id="PTHR11895:SF170">
    <property type="entry name" value="AMIDASE"/>
    <property type="match status" value="1"/>
</dbReference>
<dbReference type="InterPro" id="IPR000120">
    <property type="entry name" value="Amidase"/>
</dbReference>
<feature type="region of interest" description="Disordered" evidence="1">
    <location>
        <begin position="223"/>
        <end position="251"/>
    </location>
</feature>
<dbReference type="InterPro" id="IPR023631">
    <property type="entry name" value="Amidase_dom"/>
</dbReference>
<dbReference type="Pfam" id="PF01425">
    <property type="entry name" value="Amidase"/>
    <property type="match status" value="1"/>
</dbReference>
<sequence>MTRTVYDAALLLEVIAGKDPLDPRQGEVPVQEYTGALAGGASGLKVGVLTEGFGLPESDPEVDAKVRQASNRLAELGASVEQVSIPWHSKANGVVWGLIAEGATALLQTSGTGRAFEGQYNPGLAHALGNGLRSQSNELPPTVKLVLLIGSYMTENYSSVMYAKAQNLRRELRAAYDDALSRYDLLLLPSTPMPAHRNDAGGDPHAVIEHGWGYAGEHRAVRHVRPPGHQRAVRQDVGGPARRPDAGGPPF</sequence>
<feature type="domain" description="Amidase" evidence="2">
    <location>
        <begin position="1"/>
        <end position="199"/>
    </location>
</feature>
<dbReference type="Proteomes" id="UP001174909">
    <property type="component" value="Unassembled WGS sequence"/>
</dbReference>
<dbReference type="GO" id="GO:0003824">
    <property type="term" value="F:catalytic activity"/>
    <property type="evidence" value="ECO:0007669"/>
    <property type="project" value="InterPro"/>
</dbReference>
<dbReference type="Gene3D" id="3.90.1300.10">
    <property type="entry name" value="Amidase signature (AS) domain"/>
    <property type="match status" value="1"/>
</dbReference>
<proteinExistence type="predicted"/>
<evidence type="ECO:0000256" key="1">
    <source>
        <dbReference type="SAM" id="MobiDB-lite"/>
    </source>
</evidence>